<dbReference type="AlphaFoldDB" id="A0A261UA39"/>
<sequence length="113" mass="12479">MTKKLDDVMASLPAQRRAKIEQRAQELASLKDLRQAVEKTQIDLAKALNVGQDTISRLEQRSDMLLSTLRRYIEGMGGKLELVAKFPNRPPVVIDHLAAGKPAAARTTGRSTN</sequence>
<dbReference type="RefSeq" id="WP_094821505.1">
    <property type="nucleotide sequence ID" value="NZ_NEVO01000008.1"/>
</dbReference>
<feature type="domain" description="HTH cro/C1-type" evidence="2">
    <location>
        <begin position="30"/>
        <end position="83"/>
    </location>
</feature>
<dbReference type="InterPro" id="IPR010982">
    <property type="entry name" value="Lambda_DNA-bd_dom_sf"/>
</dbReference>
<evidence type="ECO:0000259" key="2">
    <source>
        <dbReference type="PROSITE" id="PS50943"/>
    </source>
</evidence>
<keyword evidence="4" id="KW-1185">Reference proteome</keyword>
<evidence type="ECO:0000256" key="1">
    <source>
        <dbReference type="SAM" id="Coils"/>
    </source>
</evidence>
<feature type="coiled-coil region" evidence="1">
    <location>
        <begin position="20"/>
        <end position="50"/>
    </location>
</feature>
<dbReference type="PROSITE" id="PS50943">
    <property type="entry name" value="HTH_CROC1"/>
    <property type="match status" value="1"/>
</dbReference>
<dbReference type="Gene3D" id="1.10.260.40">
    <property type="entry name" value="lambda repressor-like DNA-binding domains"/>
    <property type="match status" value="1"/>
</dbReference>
<gene>
    <name evidence="3" type="ORF">CAL20_06890</name>
</gene>
<keyword evidence="1" id="KW-0175">Coiled coil</keyword>
<dbReference type="Pfam" id="PF13744">
    <property type="entry name" value="HTH_37"/>
    <property type="match status" value="1"/>
</dbReference>
<dbReference type="CDD" id="cd00093">
    <property type="entry name" value="HTH_XRE"/>
    <property type="match status" value="1"/>
</dbReference>
<dbReference type="InterPro" id="IPR001387">
    <property type="entry name" value="Cro/C1-type_HTH"/>
</dbReference>
<dbReference type="InterPro" id="IPR039554">
    <property type="entry name" value="HigA2-like_HTH"/>
</dbReference>
<dbReference type="OrthoDB" id="129597at2"/>
<protein>
    <submittedName>
        <fullName evidence="3">Transcriptional regulator</fullName>
    </submittedName>
</protein>
<reference evidence="3 4" key="1">
    <citation type="submission" date="2017-05" db="EMBL/GenBank/DDBJ databases">
        <title>Complete and WGS of Bordetella genogroups.</title>
        <authorList>
            <person name="Spilker T."/>
            <person name="LiPuma J."/>
        </authorList>
    </citation>
    <scope>NUCLEOTIDE SEQUENCE [LARGE SCALE GENOMIC DNA]</scope>
    <source>
        <strain evidence="3 4">AU9919</strain>
    </source>
</reference>
<dbReference type="SMART" id="SM00530">
    <property type="entry name" value="HTH_XRE"/>
    <property type="match status" value="1"/>
</dbReference>
<evidence type="ECO:0000313" key="4">
    <source>
        <dbReference type="Proteomes" id="UP000216885"/>
    </source>
</evidence>
<evidence type="ECO:0000313" key="3">
    <source>
        <dbReference type="EMBL" id="OZI58272.1"/>
    </source>
</evidence>
<name>A0A261UA39_9BORD</name>
<dbReference type="Proteomes" id="UP000216885">
    <property type="component" value="Unassembled WGS sequence"/>
</dbReference>
<organism evidence="3 4">
    <name type="scientific">Bordetella genomosp. 4</name>
    <dbReference type="NCBI Taxonomy" id="463044"/>
    <lineage>
        <taxon>Bacteria</taxon>
        <taxon>Pseudomonadati</taxon>
        <taxon>Pseudomonadota</taxon>
        <taxon>Betaproteobacteria</taxon>
        <taxon>Burkholderiales</taxon>
        <taxon>Alcaligenaceae</taxon>
        <taxon>Bordetella</taxon>
    </lineage>
</organism>
<accession>A0A261UA39</accession>
<dbReference type="SUPFAM" id="SSF47413">
    <property type="entry name" value="lambda repressor-like DNA-binding domains"/>
    <property type="match status" value="1"/>
</dbReference>
<dbReference type="EMBL" id="NEVQ01000009">
    <property type="protein sequence ID" value="OZI58272.1"/>
    <property type="molecule type" value="Genomic_DNA"/>
</dbReference>
<proteinExistence type="predicted"/>
<dbReference type="GO" id="GO:0003677">
    <property type="term" value="F:DNA binding"/>
    <property type="evidence" value="ECO:0007669"/>
    <property type="project" value="InterPro"/>
</dbReference>
<comment type="caution">
    <text evidence="3">The sequence shown here is derived from an EMBL/GenBank/DDBJ whole genome shotgun (WGS) entry which is preliminary data.</text>
</comment>